<evidence type="ECO:0000313" key="2">
    <source>
        <dbReference type="Proteomes" id="UP000467322"/>
    </source>
</evidence>
<evidence type="ECO:0000313" key="1">
    <source>
        <dbReference type="EMBL" id="MZR13673.1"/>
    </source>
</evidence>
<accession>A0A845M821</accession>
<dbReference type="RefSeq" id="WP_161351811.1">
    <property type="nucleotide sequence ID" value="NZ_WTUX01000013.1"/>
</dbReference>
<sequence>MNIESPLASFYSGLDEGLASQEGRSALLARLSDDFQWEISLPDKTNEGNKDDFAGFLEARAKAALRKKAGHHVTMSTRDGSREVIMGYLKMAGAAPSPFVAAASIDADGRIARLMLRRSLLDL</sequence>
<dbReference type="AlphaFoldDB" id="A0A845M821"/>
<reference evidence="1 2" key="1">
    <citation type="submission" date="2019-12" db="EMBL/GenBank/DDBJ databases">
        <title>Maritimibacter sp. nov. sp. isolated from sea sand.</title>
        <authorList>
            <person name="Kim J."/>
            <person name="Jeong S.E."/>
            <person name="Jung H.S."/>
            <person name="Jeon C.O."/>
        </authorList>
    </citation>
    <scope>NUCLEOTIDE SEQUENCE [LARGE SCALE GENOMIC DNA]</scope>
    <source>
        <strain evidence="1 2">DP07</strain>
    </source>
</reference>
<evidence type="ECO:0008006" key="3">
    <source>
        <dbReference type="Google" id="ProtNLM"/>
    </source>
</evidence>
<comment type="caution">
    <text evidence="1">The sequence shown here is derived from an EMBL/GenBank/DDBJ whole genome shotgun (WGS) entry which is preliminary data.</text>
</comment>
<dbReference type="Proteomes" id="UP000467322">
    <property type="component" value="Unassembled WGS sequence"/>
</dbReference>
<dbReference type="EMBL" id="WTUX01000013">
    <property type="protein sequence ID" value="MZR13673.1"/>
    <property type="molecule type" value="Genomic_DNA"/>
</dbReference>
<protein>
    <recommendedName>
        <fullName evidence="3">SnoaL-like domain-containing protein</fullName>
    </recommendedName>
</protein>
<gene>
    <name evidence="1" type="ORF">GQE99_11665</name>
</gene>
<organism evidence="1 2">
    <name type="scientific">Maritimibacter harenae</name>
    <dbReference type="NCBI Taxonomy" id="2606218"/>
    <lineage>
        <taxon>Bacteria</taxon>
        <taxon>Pseudomonadati</taxon>
        <taxon>Pseudomonadota</taxon>
        <taxon>Alphaproteobacteria</taxon>
        <taxon>Rhodobacterales</taxon>
        <taxon>Roseobacteraceae</taxon>
        <taxon>Maritimibacter</taxon>
    </lineage>
</organism>
<keyword evidence="2" id="KW-1185">Reference proteome</keyword>
<dbReference type="Gene3D" id="3.10.450.50">
    <property type="match status" value="1"/>
</dbReference>
<name>A0A845M821_9RHOB</name>
<proteinExistence type="predicted"/>